<comment type="caution">
    <text evidence="4">The sequence shown here is derived from an EMBL/GenBank/DDBJ whole genome shotgun (WGS) entry which is preliminary data.</text>
</comment>
<dbReference type="InterPro" id="IPR015943">
    <property type="entry name" value="WD40/YVTN_repeat-like_dom_sf"/>
</dbReference>
<name>A0A5J9WPG9_9POAL</name>
<feature type="non-terminal residue" evidence="4">
    <location>
        <position position="1"/>
    </location>
</feature>
<dbReference type="EMBL" id="RWGY01000002">
    <property type="protein sequence ID" value="TVU50043.1"/>
    <property type="molecule type" value="Genomic_DNA"/>
</dbReference>
<dbReference type="PANTHER" id="PTHR19876">
    <property type="entry name" value="COATOMER"/>
    <property type="match status" value="1"/>
</dbReference>
<dbReference type="SUPFAM" id="SSF50978">
    <property type="entry name" value="WD40 repeat-like"/>
    <property type="match status" value="1"/>
</dbReference>
<dbReference type="PROSITE" id="PS50082">
    <property type="entry name" value="WD_REPEATS_2"/>
    <property type="match status" value="2"/>
</dbReference>
<dbReference type="Gene3D" id="2.130.10.10">
    <property type="entry name" value="YVTN repeat-like/Quinoprotein amine dehydrogenase"/>
    <property type="match status" value="1"/>
</dbReference>
<protein>
    <submittedName>
        <fullName evidence="4">Uncharacterized protein</fullName>
    </submittedName>
</protein>
<dbReference type="GO" id="GO:0006891">
    <property type="term" value="P:intra-Golgi vesicle-mediated transport"/>
    <property type="evidence" value="ECO:0007669"/>
    <property type="project" value="TreeGrafter"/>
</dbReference>
<dbReference type="PROSITE" id="PS50294">
    <property type="entry name" value="WD_REPEATS_REGION"/>
    <property type="match status" value="1"/>
</dbReference>
<dbReference type="Proteomes" id="UP000324897">
    <property type="component" value="Chromosome 6"/>
</dbReference>
<dbReference type="GO" id="GO:0030126">
    <property type="term" value="C:COPI vesicle coat"/>
    <property type="evidence" value="ECO:0007669"/>
    <property type="project" value="TreeGrafter"/>
</dbReference>
<dbReference type="InterPro" id="IPR036322">
    <property type="entry name" value="WD40_repeat_dom_sf"/>
</dbReference>
<dbReference type="SMART" id="SM00320">
    <property type="entry name" value="WD40"/>
    <property type="match status" value="5"/>
</dbReference>
<accession>A0A5J9WPG9</accession>
<evidence type="ECO:0000256" key="1">
    <source>
        <dbReference type="ARBA" id="ARBA00022574"/>
    </source>
</evidence>
<dbReference type="OrthoDB" id="692364at2759"/>
<dbReference type="AlphaFoldDB" id="A0A5J9WPG9"/>
<dbReference type="Gramene" id="TVU50043">
    <property type="protein sequence ID" value="TVU50043"/>
    <property type="gene ID" value="EJB05_01397"/>
</dbReference>
<organism evidence="4 5">
    <name type="scientific">Eragrostis curvula</name>
    <name type="common">weeping love grass</name>
    <dbReference type="NCBI Taxonomy" id="38414"/>
    <lineage>
        <taxon>Eukaryota</taxon>
        <taxon>Viridiplantae</taxon>
        <taxon>Streptophyta</taxon>
        <taxon>Embryophyta</taxon>
        <taxon>Tracheophyta</taxon>
        <taxon>Spermatophyta</taxon>
        <taxon>Magnoliopsida</taxon>
        <taxon>Liliopsida</taxon>
        <taxon>Poales</taxon>
        <taxon>Poaceae</taxon>
        <taxon>PACMAD clade</taxon>
        <taxon>Chloridoideae</taxon>
        <taxon>Eragrostideae</taxon>
        <taxon>Eragrostidinae</taxon>
        <taxon>Eragrostis</taxon>
    </lineage>
</organism>
<dbReference type="PANTHER" id="PTHR19876:SF68">
    <property type="entry name" value="COATOMER SUBUNIT BETA'-2"/>
    <property type="match status" value="1"/>
</dbReference>
<proteinExistence type="predicted"/>
<keyword evidence="2" id="KW-0677">Repeat</keyword>
<dbReference type="GO" id="GO:0006886">
    <property type="term" value="P:intracellular protein transport"/>
    <property type="evidence" value="ECO:0007669"/>
    <property type="project" value="TreeGrafter"/>
</dbReference>
<keyword evidence="1 3" id="KW-0853">WD repeat</keyword>
<dbReference type="InterPro" id="IPR001680">
    <property type="entry name" value="WD40_rpt"/>
</dbReference>
<evidence type="ECO:0000313" key="4">
    <source>
        <dbReference type="EMBL" id="TVU50043.1"/>
    </source>
</evidence>
<dbReference type="GO" id="GO:0006888">
    <property type="term" value="P:endoplasmic reticulum to Golgi vesicle-mediated transport"/>
    <property type="evidence" value="ECO:0007669"/>
    <property type="project" value="TreeGrafter"/>
</dbReference>
<gene>
    <name evidence="4" type="ORF">EJB05_01397</name>
</gene>
<sequence>MNQPTPCSFLTPSPHADAPEIVHSSEFSTLDSFCEAIFIPKKQWFVAGSTNGYIKVYNYETMQEVKTFRAHVGYITSLDVHASEPYMLSAARFDQTVKLWNWEKGWECVRTIYTAASRVKFNPKDADYFACTTPDGFETWNISSPGSDNLPLSTKTSEAWGLDYLTHGDELCVITGHHSGLVKIWNWQCRSCLRTLQGHTGFVATVCTHPDLPLLITGSYDGTVRLWNKNTFE</sequence>
<feature type="repeat" description="WD" evidence="3">
    <location>
        <begin position="68"/>
        <end position="101"/>
    </location>
</feature>
<keyword evidence="5" id="KW-1185">Reference proteome</keyword>
<feature type="repeat" description="WD" evidence="3">
    <location>
        <begin position="196"/>
        <end position="233"/>
    </location>
</feature>
<dbReference type="Pfam" id="PF00400">
    <property type="entry name" value="WD40"/>
    <property type="match status" value="2"/>
</dbReference>
<dbReference type="GO" id="GO:0006890">
    <property type="term" value="P:retrograde vesicle-mediated transport, Golgi to endoplasmic reticulum"/>
    <property type="evidence" value="ECO:0007669"/>
    <property type="project" value="TreeGrafter"/>
</dbReference>
<evidence type="ECO:0000256" key="2">
    <source>
        <dbReference type="ARBA" id="ARBA00022737"/>
    </source>
</evidence>
<reference evidence="4 5" key="1">
    <citation type="journal article" date="2019" name="Sci. Rep.">
        <title>A high-quality genome of Eragrostis curvula grass provides insights into Poaceae evolution and supports new strategies to enhance forage quality.</title>
        <authorList>
            <person name="Carballo J."/>
            <person name="Santos B.A.C.M."/>
            <person name="Zappacosta D."/>
            <person name="Garbus I."/>
            <person name="Selva J.P."/>
            <person name="Gallo C.A."/>
            <person name="Diaz A."/>
            <person name="Albertini E."/>
            <person name="Caccamo M."/>
            <person name="Echenique V."/>
        </authorList>
    </citation>
    <scope>NUCLEOTIDE SEQUENCE [LARGE SCALE GENOMIC DNA]</scope>
    <source>
        <strain evidence="5">cv. Victoria</strain>
        <tissue evidence="4">Leaf</tissue>
    </source>
</reference>
<dbReference type="InterPro" id="IPR050844">
    <property type="entry name" value="Coatomer_complex_subunit"/>
</dbReference>
<evidence type="ECO:0000313" key="5">
    <source>
        <dbReference type="Proteomes" id="UP000324897"/>
    </source>
</evidence>
<evidence type="ECO:0000256" key="3">
    <source>
        <dbReference type="PROSITE-ProRule" id="PRU00221"/>
    </source>
</evidence>